<accession>A0A699K0H6</accession>
<dbReference type="GO" id="GO:0003964">
    <property type="term" value="F:RNA-directed DNA polymerase activity"/>
    <property type="evidence" value="ECO:0007669"/>
    <property type="project" value="UniProtKB-KW"/>
</dbReference>
<dbReference type="EMBL" id="BKCJ010469153">
    <property type="protein sequence ID" value="GFA68823.1"/>
    <property type="molecule type" value="Genomic_DNA"/>
</dbReference>
<name>A0A699K0H6_TANCI</name>
<dbReference type="AlphaFoldDB" id="A0A699K0H6"/>
<keyword evidence="1" id="KW-0808">Transferase</keyword>
<comment type="caution">
    <text evidence="1">The sequence shown here is derived from an EMBL/GenBank/DDBJ whole genome shotgun (WGS) entry which is preliminary data.</text>
</comment>
<feature type="non-terminal residue" evidence="1">
    <location>
        <position position="1"/>
    </location>
</feature>
<protein>
    <submittedName>
        <fullName evidence="1">Reverse transcriptase domain-containing protein</fullName>
    </submittedName>
</protein>
<evidence type="ECO:0000313" key="1">
    <source>
        <dbReference type="EMBL" id="GFA68823.1"/>
    </source>
</evidence>
<organism evidence="1">
    <name type="scientific">Tanacetum cinerariifolium</name>
    <name type="common">Dalmatian daisy</name>
    <name type="synonym">Chrysanthemum cinerariifolium</name>
    <dbReference type="NCBI Taxonomy" id="118510"/>
    <lineage>
        <taxon>Eukaryota</taxon>
        <taxon>Viridiplantae</taxon>
        <taxon>Streptophyta</taxon>
        <taxon>Embryophyta</taxon>
        <taxon>Tracheophyta</taxon>
        <taxon>Spermatophyta</taxon>
        <taxon>Magnoliopsida</taxon>
        <taxon>eudicotyledons</taxon>
        <taxon>Gunneridae</taxon>
        <taxon>Pentapetalae</taxon>
        <taxon>asterids</taxon>
        <taxon>campanulids</taxon>
        <taxon>Asterales</taxon>
        <taxon>Asteraceae</taxon>
        <taxon>Asteroideae</taxon>
        <taxon>Anthemideae</taxon>
        <taxon>Anthemidinae</taxon>
        <taxon>Tanacetum</taxon>
    </lineage>
</organism>
<sequence>SHVLWVEIKENQLIGPELVQETTDKVVQTKEMLKAVRYHQKSYADNRRKALKFSIDIRTVCKDFRVGRKRPPTSMWIKELLNDQELAKIKSGGLGKGELAGPYVEVQDD</sequence>
<proteinExistence type="predicted"/>
<gene>
    <name evidence="1" type="ORF">Tci_640795</name>
</gene>
<reference evidence="1" key="1">
    <citation type="journal article" date="2019" name="Sci. Rep.">
        <title>Draft genome of Tanacetum cinerariifolium, the natural source of mosquito coil.</title>
        <authorList>
            <person name="Yamashiro T."/>
            <person name="Shiraishi A."/>
            <person name="Satake H."/>
            <person name="Nakayama K."/>
        </authorList>
    </citation>
    <scope>NUCLEOTIDE SEQUENCE</scope>
</reference>
<keyword evidence="1" id="KW-0695">RNA-directed DNA polymerase</keyword>
<keyword evidence="1" id="KW-0548">Nucleotidyltransferase</keyword>